<sequence length="71" mass="7768">MPILKYRCNTCGKEFPKIVTSPDKAPTKCIVCGADTVEEIGEAFTNNAGTLERFFCQSCDSCSEEHTCGIK</sequence>
<organism evidence="2">
    <name type="scientific">Desulfomonile tiedjei</name>
    <dbReference type="NCBI Taxonomy" id="2358"/>
    <lineage>
        <taxon>Bacteria</taxon>
        <taxon>Pseudomonadati</taxon>
        <taxon>Thermodesulfobacteriota</taxon>
        <taxon>Desulfomonilia</taxon>
        <taxon>Desulfomonilales</taxon>
        <taxon>Desulfomonilaceae</taxon>
        <taxon>Desulfomonile</taxon>
    </lineage>
</organism>
<dbReference type="EMBL" id="DTGT01000217">
    <property type="protein sequence ID" value="HGH61028.1"/>
    <property type="molecule type" value="Genomic_DNA"/>
</dbReference>
<dbReference type="AlphaFoldDB" id="A0A7C4ART9"/>
<proteinExistence type="predicted"/>
<gene>
    <name evidence="2" type="ORF">ENV54_06990</name>
</gene>
<evidence type="ECO:0000313" key="2">
    <source>
        <dbReference type="EMBL" id="HGH61028.1"/>
    </source>
</evidence>
<accession>A0A7C4ART9</accession>
<dbReference type="Pfam" id="PF09723">
    <property type="entry name" value="Zn_ribbon_8"/>
    <property type="match status" value="1"/>
</dbReference>
<reference evidence="2" key="1">
    <citation type="journal article" date="2020" name="mSystems">
        <title>Genome- and Community-Level Interaction Insights into Carbon Utilization and Element Cycling Functions of Hydrothermarchaeota in Hydrothermal Sediment.</title>
        <authorList>
            <person name="Zhou Z."/>
            <person name="Liu Y."/>
            <person name="Xu W."/>
            <person name="Pan J."/>
            <person name="Luo Z.H."/>
            <person name="Li M."/>
        </authorList>
    </citation>
    <scope>NUCLEOTIDE SEQUENCE [LARGE SCALE GENOMIC DNA]</scope>
    <source>
        <strain evidence="2">SpSt-769</strain>
    </source>
</reference>
<name>A0A7C4ART9_9BACT</name>
<evidence type="ECO:0000259" key="1">
    <source>
        <dbReference type="SMART" id="SM00834"/>
    </source>
</evidence>
<comment type="caution">
    <text evidence="2">The sequence shown here is derived from an EMBL/GenBank/DDBJ whole genome shotgun (WGS) entry which is preliminary data.</text>
</comment>
<dbReference type="Gene3D" id="2.20.28.30">
    <property type="entry name" value="RNA polymerase ii, chain L"/>
    <property type="match status" value="1"/>
</dbReference>
<dbReference type="NCBIfam" id="TIGR02605">
    <property type="entry name" value="CxxC_CxxC_SSSS"/>
    <property type="match status" value="1"/>
</dbReference>
<protein>
    <recommendedName>
        <fullName evidence="1">Putative regulatory protein FmdB zinc ribbon domain-containing protein</fullName>
    </recommendedName>
</protein>
<dbReference type="InterPro" id="IPR013429">
    <property type="entry name" value="Regulatory_FmdB_Zinc_ribbon"/>
</dbReference>
<dbReference type="SMART" id="SM00834">
    <property type="entry name" value="CxxC_CXXC_SSSS"/>
    <property type="match status" value="1"/>
</dbReference>
<feature type="domain" description="Putative regulatory protein FmdB zinc ribbon" evidence="1">
    <location>
        <begin position="1"/>
        <end position="41"/>
    </location>
</feature>